<dbReference type="Pfam" id="PF13966">
    <property type="entry name" value="zf-RVT"/>
    <property type="match status" value="1"/>
</dbReference>
<dbReference type="GO" id="GO:0003676">
    <property type="term" value="F:nucleic acid binding"/>
    <property type="evidence" value="ECO:0007669"/>
    <property type="project" value="InterPro"/>
</dbReference>
<organism evidence="3 4">
    <name type="scientific">Gossypium anomalum</name>
    <dbReference type="NCBI Taxonomy" id="47600"/>
    <lineage>
        <taxon>Eukaryota</taxon>
        <taxon>Viridiplantae</taxon>
        <taxon>Streptophyta</taxon>
        <taxon>Embryophyta</taxon>
        <taxon>Tracheophyta</taxon>
        <taxon>Spermatophyta</taxon>
        <taxon>Magnoliopsida</taxon>
        <taxon>eudicotyledons</taxon>
        <taxon>Gunneridae</taxon>
        <taxon>Pentapetalae</taxon>
        <taxon>rosids</taxon>
        <taxon>malvids</taxon>
        <taxon>Malvales</taxon>
        <taxon>Malvaceae</taxon>
        <taxon>Malvoideae</taxon>
        <taxon>Gossypium</taxon>
    </lineage>
</organism>
<comment type="caution">
    <text evidence="3">The sequence shown here is derived from an EMBL/GenBank/DDBJ whole genome shotgun (WGS) entry which is preliminary data.</text>
</comment>
<dbReference type="PANTHER" id="PTHR47074">
    <property type="entry name" value="BNAC02G40300D PROTEIN"/>
    <property type="match status" value="1"/>
</dbReference>
<dbReference type="GO" id="GO:0004523">
    <property type="term" value="F:RNA-DNA hybrid ribonuclease activity"/>
    <property type="evidence" value="ECO:0007669"/>
    <property type="project" value="InterPro"/>
</dbReference>
<accession>A0A8J6CW25</accession>
<dbReference type="PANTHER" id="PTHR47074:SF61">
    <property type="entry name" value="RNASE H TYPE-1 DOMAIN-CONTAINING PROTEIN"/>
    <property type="match status" value="1"/>
</dbReference>
<dbReference type="Proteomes" id="UP000701853">
    <property type="component" value="Chromosome 8"/>
</dbReference>
<protein>
    <recommendedName>
        <fullName evidence="5">Reverse transcriptase</fullName>
    </recommendedName>
</protein>
<dbReference type="InterPro" id="IPR002156">
    <property type="entry name" value="RNaseH_domain"/>
</dbReference>
<keyword evidence="4" id="KW-1185">Reference proteome</keyword>
<evidence type="ECO:0000313" key="4">
    <source>
        <dbReference type="Proteomes" id="UP000701853"/>
    </source>
</evidence>
<proteinExistence type="predicted"/>
<feature type="domain" description="Reverse transcriptase zinc-binding" evidence="2">
    <location>
        <begin position="227"/>
        <end position="284"/>
    </location>
</feature>
<evidence type="ECO:0000313" key="3">
    <source>
        <dbReference type="EMBL" id="KAG8485601.1"/>
    </source>
</evidence>
<feature type="domain" description="RNase H type-1" evidence="1">
    <location>
        <begin position="386"/>
        <end position="457"/>
    </location>
</feature>
<gene>
    <name evidence="3" type="ORF">CXB51_018995</name>
</gene>
<evidence type="ECO:0000259" key="1">
    <source>
        <dbReference type="Pfam" id="PF13456"/>
    </source>
</evidence>
<name>A0A8J6CW25_9ROSI</name>
<sequence length="488" mass="55927">MGFCEDWISLIIRCITSVSYTVVINGAYEDEFRPIRGLRQGDPLSPYLFLICDEGFLQLLDTARRERKLFGARVGRNGISVTHFFFADDSVLFGEASTKGANIRKNVINEYETDQVGIILGAQISNNPKRYLGLPTKIGRRKKHAFVGPTMVLTLRVPGEVSGELNDSLRRGWVGELGTAQQESVTWKQDAICLLFGEEQLKRILLIPLASMEDSMIQHEFLSQLLNVPSKIRIHMWRVANEFVPTMHKLRAHKLVVDTLCSICRAKEETVSHLFRDCTFTQQVQQELGVTNSTTNRESNWKKWLALEFENYSNEACKIRAISFWALWYNRNKIYHEGIREQAHEIVRFINAYYSEITQMGEILKNRQETKRFVWEPPVDDVIKINFDASFNQHSRRSCSRVIAWTKEGLVMASCTYPWENISHPIMAEARACLQAVTMAEEMGFRDICVEGDALTLSPDFVTIGLSDELEDFNRDWGLKGQKLVVHG</sequence>
<dbReference type="InterPro" id="IPR052929">
    <property type="entry name" value="RNase_H-like_EbsB-rel"/>
</dbReference>
<dbReference type="InterPro" id="IPR026960">
    <property type="entry name" value="RVT-Znf"/>
</dbReference>
<evidence type="ECO:0000259" key="2">
    <source>
        <dbReference type="Pfam" id="PF13966"/>
    </source>
</evidence>
<evidence type="ECO:0008006" key="5">
    <source>
        <dbReference type="Google" id="ProtNLM"/>
    </source>
</evidence>
<dbReference type="AlphaFoldDB" id="A0A8J6CW25"/>
<dbReference type="EMBL" id="JAHUZN010000008">
    <property type="protein sequence ID" value="KAG8485601.1"/>
    <property type="molecule type" value="Genomic_DNA"/>
</dbReference>
<dbReference type="Pfam" id="PF13456">
    <property type="entry name" value="RVT_3"/>
    <property type="match status" value="1"/>
</dbReference>
<dbReference type="OrthoDB" id="1002563at2759"/>
<reference evidence="3 4" key="1">
    <citation type="journal article" date="2021" name="bioRxiv">
        <title>The Gossypium anomalum genome as a resource for cotton improvement and evolutionary analysis of hybrid incompatibility.</title>
        <authorList>
            <person name="Grover C.E."/>
            <person name="Yuan D."/>
            <person name="Arick M.A."/>
            <person name="Miller E.R."/>
            <person name="Hu G."/>
            <person name="Peterson D.G."/>
            <person name="Wendel J.F."/>
            <person name="Udall J.A."/>
        </authorList>
    </citation>
    <scope>NUCLEOTIDE SEQUENCE [LARGE SCALE GENOMIC DNA]</scope>
    <source>
        <strain evidence="3">JFW-Udall</strain>
        <tissue evidence="3">Leaf</tissue>
    </source>
</reference>